<sequence length="586" mass="63630">MSYQAYQETYSPGPAAAFPQPQHQHQHQQQRQQQQQDHGRGTMANNGPSFYNPFPPSPHSSRPPTSLLSPAASSLRPGSAASAYFTPSADPAPANTNGYIADAPAGGFNSGRLASPIPPIITSPAPPSEPPSVLASNSILSPRPNSSTTAPASSDRDREKDGGRSITKSYETKGSRLTGSDALIRAPSKRAGGLLLTVSIEAVVVIVLAGIVFGRITADISNQVQDIKTVSVYLAIFVFGMIFQVAITLDAVRLKNSIQVIGVSIFNVALAIAAGLEIMQVRDAIQAQDSFRPSIPCPFDENRLCRAERVLYPQVHRLLIGVTVVCAVFEIPILFWTAKLWTEFGWIIYQKIGADLRIRSMFMWYQTFIVLLKFTFFFGVGFTIFYLILVADTTDWEYGVTIAAVPMAVATLFAAAFAVRREIMSLMALSLFLMLAGLVYFVYKLTQVWVPATAAQYQYVRLTITFISAFAILSLGLTLANGIVCLLNFREGLKQAHDSIGRFGGVRRRRARDSSKGEVLDLDRHIDPPTARPAVAPAAASRPGAYAEDSLYLRPQHDGVAYNDAAAAPNSLGMVPQQNATRVSLD</sequence>
<evidence type="ECO:0000313" key="4">
    <source>
        <dbReference type="Proteomes" id="UP000323386"/>
    </source>
</evidence>
<feature type="transmembrane region" description="Helical" evidence="2">
    <location>
        <begin position="194"/>
        <end position="218"/>
    </location>
</feature>
<feature type="compositionally biased region" description="Pro residues" evidence="1">
    <location>
        <begin position="117"/>
        <end position="130"/>
    </location>
</feature>
<dbReference type="PANTHER" id="PTHR34391">
    <property type="entry name" value="UPF0658 GOLGI APPARATUS MEMBRANE PROTEIN C1952.10C-RELATED"/>
    <property type="match status" value="1"/>
</dbReference>
<feature type="region of interest" description="Disordered" evidence="1">
    <location>
        <begin position="1"/>
        <end position="87"/>
    </location>
</feature>
<dbReference type="EMBL" id="OOIP01000001">
    <property type="protein sequence ID" value="SPO35115.1"/>
    <property type="molecule type" value="Genomic_DNA"/>
</dbReference>
<accession>A0A5C3ETX0</accession>
<feature type="compositionally biased region" description="Polar residues" evidence="1">
    <location>
        <begin position="1"/>
        <end position="10"/>
    </location>
</feature>
<feature type="transmembrane region" description="Helical" evidence="2">
    <location>
        <begin position="400"/>
        <end position="419"/>
    </location>
</feature>
<evidence type="ECO:0000256" key="1">
    <source>
        <dbReference type="SAM" id="MobiDB-lite"/>
    </source>
</evidence>
<dbReference type="AlphaFoldDB" id="A0A5C3ETX0"/>
<organism evidence="3 4">
    <name type="scientific">Pseudozyma flocculosa</name>
    <dbReference type="NCBI Taxonomy" id="84751"/>
    <lineage>
        <taxon>Eukaryota</taxon>
        <taxon>Fungi</taxon>
        <taxon>Dikarya</taxon>
        <taxon>Basidiomycota</taxon>
        <taxon>Ustilaginomycotina</taxon>
        <taxon>Ustilaginomycetes</taxon>
        <taxon>Ustilaginales</taxon>
        <taxon>Ustilaginaceae</taxon>
        <taxon>Pseudozyma</taxon>
    </lineage>
</organism>
<feature type="transmembrane region" description="Helical" evidence="2">
    <location>
        <begin position="261"/>
        <end position="281"/>
    </location>
</feature>
<dbReference type="InterPro" id="IPR040410">
    <property type="entry name" value="UPF0658_Golgi"/>
</dbReference>
<evidence type="ECO:0000256" key="2">
    <source>
        <dbReference type="SAM" id="Phobius"/>
    </source>
</evidence>
<keyword evidence="4" id="KW-1185">Reference proteome</keyword>
<protein>
    <recommendedName>
        <fullName evidence="5">TRP C-terminal domain-containing protein</fullName>
    </recommendedName>
</protein>
<evidence type="ECO:0008006" key="5">
    <source>
        <dbReference type="Google" id="ProtNLM"/>
    </source>
</evidence>
<evidence type="ECO:0000313" key="3">
    <source>
        <dbReference type="EMBL" id="SPO35115.1"/>
    </source>
</evidence>
<name>A0A5C3ETX0_9BASI</name>
<feature type="compositionally biased region" description="Basic and acidic residues" evidence="1">
    <location>
        <begin position="154"/>
        <end position="163"/>
    </location>
</feature>
<dbReference type="OrthoDB" id="2448307at2759"/>
<feature type="compositionally biased region" description="Polar residues" evidence="1">
    <location>
        <begin position="137"/>
        <end position="152"/>
    </location>
</feature>
<dbReference type="GO" id="GO:0005794">
    <property type="term" value="C:Golgi apparatus"/>
    <property type="evidence" value="ECO:0007669"/>
    <property type="project" value="TreeGrafter"/>
</dbReference>
<feature type="transmembrane region" description="Helical" evidence="2">
    <location>
        <begin position="230"/>
        <end position="249"/>
    </location>
</feature>
<feature type="transmembrane region" description="Helical" evidence="2">
    <location>
        <begin position="463"/>
        <end position="489"/>
    </location>
</feature>
<reference evidence="3 4" key="1">
    <citation type="submission" date="2018-03" db="EMBL/GenBank/DDBJ databases">
        <authorList>
            <person name="Guldener U."/>
        </authorList>
    </citation>
    <scope>NUCLEOTIDE SEQUENCE [LARGE SCALE GENOMIC DNA]</scope>
    <source>
        <strain evidence="3 4">DAOM196992</strain>
    </source>
</reference>
<keyword evidence="2" id="KW-0472">Membrane</keyword>
<proteinExistence type="predicted"/>
<keyword evidence="2" id="KW-0812">Transmembrane</keyword>
<feature type="transmembrane region" description="Helical" evidence="2">
    <location>
        <begin position="318"/>
        <end position="341"/>
    </location>
</feature>
<feature type="region of interest" description="Disordered" evidence="1">
    <location>
        <begin position="117"/>
        <end position="171"/>
    </location>
</feature>
<feature type="transmembrane region" description="Helical" evidence="2">
    <location>
        <begin position="426"/>
        <end position="443"/>
    </location>
</feature>
<dbReference type="PANTHER" id="PTHR34391:SF1">
    <property type="entry name" value="UPF0658 GOLGI APPARATUS MEMBRANE PROTEIN C1952.10C-RELATED"/>
    <property type="match status" value="1"/>
</dbReference>
<feature type="compositionally biased region" description="Low complexity" evidence="1">
    <location>
        <begin position="19"/>
        <end position="36"/>
    </location>
</feature>
<dbReference type="Proteomes" id="UP000323386">
    <property type="component" value="Unassembled WGS sequence"/>
</dbReference>
<feature type="transmembrane region" description="Helical" evidence="2">
    <location>
        <begin position="362"/>
        <end position="388"/>
    </location>
</feature>
<gene>
    <name evidence="3" type="ORF">PSFLO_00586</name>
</gene>
<keyword evidence="2" id="KW-1133">Transmembrane helix</keyword>
<feature type="compositionally biased region" description="Low complexity" evidence="1">
    <location>
        <begin position="59"/>
        <end position="83"/>
    </location>
</feature>